<reference evidence="4" key="1">
    <citation type="submission" date="2010-07" db="EMBL/GenBank/DDBJ databases">
        <title>The genome sequence of Gaeumannomyces graminis var. tritici strain R3-111a-1.</title>
        <authorList>
            <consortium name="The Broad Institute Genome Sequencing Platform"/>
            <person name="Ma L.-J."/>
            <person name="Dead R."/>
            <person name="Young S."/>
            <person name="Zeng Q."/>
            <person name="Koehrsen M."/>
            <person name="Alvarado L."/>
            <person name="Berlin A."/>
            <person name="Chapman S.B."/>
            <person name="Chen Z."/>
            <person name="Freedman E."/>
            <person name="Gellesch M."/>
            <person name="Goldberg J."/>
            <person name="Griggs A."/>
            <person name="Gujja S."/>
            <person name="Heilman E.R."/>
            <person name="Heiman D."/>
            <person name="Hepburn T."/>
            <person name="Howarth C."/>
            <person name="Jen D."/>
            <person name="Larson L."/>
            <person name="Mehta T."/>
            <person name="Neiman D."/>
            <person name="Pearson M."/>
            <person name="Roberts A."/>
            <person name="Saif S."/>
            <person name="Shea T."/>
            <person name="Shenoy N."/>
            <person name="Sisk P."/>
            <person name="Stolte C."/>
            <person name="Sykes S."/>
            <person name="Walk T."/>
            <person name="White J."/>
            <person name="Yandava C."/>
            <person name="Haas B."/>
            <person name="Nusbaum C."/>
            <person name="Birren B."/>
        </authorList>
    </citation>
    <scope>NUCLEOTIDE SEQUENCE [LARGE SCALE GENOMIC DNA]</scope>
    <source>
        <strain evidence="4">R3-111a-1</strain>
    </source>
</reference>
<evidence type="ECO:0000256" key="1">
    <source>
        <dbReference type="SAM" id="MobiDB-lite"/>
    </source>
</evidence>
<reference evidence="2" key="3">
    <citation type="submission" date="2010-09" db="EMBL/GenBank/DDBJ databases">
        <title>Annotation of Gaeumannomyces graminis var. tritici R3-111a-1.</title>
        <authorList>
            <consortium name="The Broad Institute Genome Sequencing Platform"/>
            <person name="Ma L.-J."/>
            <person name="Dead R."/>
            <person name="Young S.K."/>
            <person name="Zeng Q."/>
            <person name="Gargeya S."/>
            <person name="Fitzgerald M."/>
            <person name="Haas B."/>
            <person name="Abouelleil A."/>
            <person name="Alvarado L."/>
            <person name="Arachchi H.M."/>
            <person name="Berlin A."/>
            <person name="Brown A."/>
            <person name="Chapman S.B."/>
            <person name="Chen Z."/>
            <person name="Dunbar C."/>
            <person name="Freedman E."/>
            <person name="Gearin G."/>
            <person name="Gellesch M."/>
            <person name="Goldberg J."/>
            <person name="Griggs A."/>
            <person name="Gujja S."/>
            <person name="Heiman D."/>
            <person name="Howarth C."/>
            <person name="Larson L."/>
            <person name="Lui A."/>
            <person name="MacDonald P.J.P."/>
            <person name="Mehta T."/>
            <person name="Montmayeur A."/>
            <person name="Murphy C."/>
            <person name="Neiman D."/>
            <person name="Pearson M."/>
            <person name="Priest M."/>
            <person name="Roberts A."/>
            <person name="Saif S."/>
            <person name="Shea T."/>
            <person name="Shenoy N."/>
            <person name="Sisk P."/>
            <person name="Stolte C."/>
            <person name="Sykes S."/>
            <person name="Yandava C."/>
            <person name="Wortman J."/>
            <person name="Nusbaum C."/>
            <person name="Birren B."/>
        </authorList>
    </citation>
    <scope>NUCLEOTIDE SEQUENCE</scope>
    <source>
        <strain evidence="2">R3-111a-1</strain>
    </source>
</reference>
<dbReference type="GeneID" id="20354136"/>
<reference evidence="3" key="5">
    <citation type="submission" date="2018-04" db="UniProtKB">
        <authorList>
            <consortium name="EnsemblFungi"/>
        </authorList>
    </citation>
    <scope>IDENTIFICATION</scope>
    <source>
        <strain evidence="3">R3-111a-1</strain>
    </source>
</reference>
<evidence type="ECO:0000313" key="3">
    <source>
        <dbReference type="EnsemblFungi" id="EJT68748"/>
    </source>
</evidence>
<sequence length="69" mass="7649">MLRAGRHNAKPDSPYGSGRRNERIKKIAKWPNWSKSMTSSKLMGKSFVHPPRTGLKTEPVLGQQSADGS</sequence>
<feature type="region of interest" description="Disordered" evidence="1">
    <location>
        <begin position="1"/>
        <end position="23"/>
    </location>
</feature>
<dbReference type="EMBL" id="GL385427">
    <property type="protein sequence ID" value="EJT68748.1"/>
    <property type="molecule type" value="Genomic_DNA"/>
</dbReference>
<organism evidence="2">
    <name type="scientific">Gaeumannomyces tritici (strain R3-111a-1)</name>
    <name type="common">Wheat and barley take-all root rot fungus</name>
    <name type="synonym">Gaeumannomyces graminis var. tritici</name>
    <dbReference type="NCBI Taxonomy" id="644352"/>
    <lineage>
        <taxon>Eukaryota</taxon>
        <taxon>Fungi</taxon>
        <taxon>Dikarya</taxon>
        <taxon>Ascomycota</taxon>
        <taxon>Pezizomycotina</taxon>
        <taxon>Sordariomycetes</taxon>
        <taxon>Sordariomycetidae</taxon>
        <taxon>Magnaporthales</taxon>
        <taxon>Magnaporthaceae</taxon>
        <taxon>Gaeumannomyces</taxon>
    </lineage>
</organism>
<gene>
    <name evidence="3" type="primary">20354136</name>
    <name evidence="2" type="ORF">GGTG_13678</name>
</gene>
<name>J3PJJ2_GAET3</name>
<accession>J3PJJ2</accession>
<dbReference type="HOGENOM" id="CLU_2776076_0_0_1"/>
<feature type="region of interest" description="Disordered" evidence="1">
    <location>
        <begin position="38"/>
        <end position="69"/>
    </location>
</feature>
<evidence type="ECO:0000313" key="2">
    <source>
        <dbReference type="EMBL" id="EJT68748.1"/>
    </source>
</evidence>
<keyword evidence="4" id="KW-1185">Reference proteome</keyword>
<reference evidence="3" key="4">
    <citation type="journal article" date="2015" name="G3 (Bethesda)">
        <title>Genome sequences of three phytopathogenic species of the Magnaporthaceae family of fungi.</title>
        <authorList>
            <person name="Okagaki L.H."/>
            <person name="Nunes C.C."/>
            <person name="Sailsbery J."/>
            <person name="Clay B."/>
            <person name="Brown D."/>
            <person name="John T."/>
            <person name="Oh Y."/>
            <person name="Young N."/>
            <person name="Fitzgerald M."/>
            <person name="Haas B.J."/>
            <person name="Zeng Q."/>
            <person name="Young S."/>
            <person name="Adiconis X."/>
            <person name="Fan L."/>
            <person name="Levin J.Z."/>
            <person name="Mitchell T.K."/>
            <person name="Okubara P.A."/>
            <person name="Farman M.L."/>
            <person name="Kohn L.M."/>
            <person name="Birren B."/>
            <person name="Ma L.-J."/>
            <person name="Dean R.A."/>
        </authorList>
    </citation>
    <scope>NUCLEOTIDE SEQUENCE</scope>
    <source>
        <strain evidence="3">R3-111a-1</strain>
    </source>
</reference>
<protein>
    <submittedName>
        <fullName evidence="2 3">Uncharacterized protein</fullName>
    </submittedName>
</protein>
<proteinExistence type="predicted"/>
<dbReference type="RefSeq" id="XP_009229859.1">
    <property type="nucleotide sequence ID" value="XM_009231595.1"/>
</dbReference>
<dbReference type="Proteomes" id="UP000006039">
    <property type="component" value="Unassembled WGS sequence"/>
</dbReference>
<evidence type="ECO:0000313" key="4">
    <source>
        <dbReference type="Proteomes" id="UP000006039"/>
    </source>
</evidence>
<dbReference type="EnsemblFungi" id="EJT68748">
    <property type="protein sequence ID" value="EJT68748"/>
    <property type="gene ID" value="GGTG_13678"/>
</dbReference>
<reference evidence="2" key="2">
    <citation type="submission" date="2010-07" db="EMBL/GenBank/DDBJ databases">
        <authorList>
            <consortium name="The Broad Institute Genome Sequencing Platform"/>
            <consortium name="Broad Institute Genome Sequencing Center for Infectious Disease"/>
            <person name="Ma L.-J."/>
            <person name="Dead R."/>
            <person name="Young S."/>
            <person name="Zeng Q."/>
            <person name="Koehrsen M."/>
            <person name="Alvarado L."/>
            <person name="Berlin A."/>
            <person name="Chapman S.B."/>
            <person name="Chen Z."/>
            <person name="Freedman E."/>
            <person name="Gellesch M."/>
            <person name="Goldberg J."/>
            <person name="Griggs A."/>
            <person name="Gujja S."/>
            <person name="Heilman E.R."/>
            <person name="Heiman D."/>
            <person name="Hepburn T."/>
            <person name="Howarth C."/>
            <person name="Jen D."/>
            <person name="Larson L."/>
            <person name="Mehta T."/>
            <person name="Neiman D."/>
            <person name="Pearson M."/>
            <person name="Roberts A."/>
            <person name="Saif S."/>
            <person name="Shea T."/>
            <person name="Shenoy N."/>
            <person name="Sisk P."/>
            <person name="Stolte C."/>
            <person name="Sykes S."/>
            <person name="Walk T."/>
            <person name="White J."/>
            <person name="Yandava C."/>
            <person name="Haas B."/>
            <person name="Nusbaum C."/>
            <person name="Birren B."/>
        </authorList>
    </citation>
    <scope>NUCLEOTIDE SEQUENCE</scope>
    <source>
        <strain evidence="2">R3-111a-1</strain>
    </source>
</reference>
<dbReference type="AlphaFoldDB" id="J3PJJ2"/>
<dbReference type="VEuPathDB" id="FungiDB:GGTG_13678"/>